<dbReference type="RefSeq" id="WP_089074771.1">
    <property type="nucleotide sequence ID" value="NZ_CBCSAM010000003.1"/>
</dbReference>
<name>A0A220VIT8_9GAMM</name>
<keyword evidence="1" id="KW-1133">Transmembrane helix</keyword>
<feature type="transmembrane region" description="Helical" evidence="1">
    <location>
        <begin position="6"/>
        <end position="26"/>
    </location>
</feature>
<gene>
    <name evidence="2" type="ORF">CF386_12570</name>
</gene>
<reference evidence="2 3" key="1">
    <citation type="journal article" date="2016" name="Int. J. Syst. Evol. Microbiol.">
        <title>Paraphotobacterium marinum gen. nov., sp. nov., a member of the family Vibrionaceae, isolated from surface seawater.</title>
        <authorList>
            <person name="Huang Z."/>
            <person name="Dong C."/>
            <person name="Shao Z."/>
        </authorList>
    </citation>
    <scope>NUCLEOTIDE SEQUENCE [LARGE SCALE GENOMIC DNA]</scope>
    <source>
        <strain evidence="2 3">NSCS20N07D</strain>
    </source>
</reference>
<feature type="transmembrane region" description="Helical" evidence="1">
    <location>
        <begin position="77"/>
        <end position="103"/>
    </location>
</feature>
<feature type="transmembrane region" description="Helical" evidence="1">
    <location>
        <begin position="124"/>
        <end position="141"/>
    </location>
</feature>
<keyword evidence="3" id="KW-1185">Reference proteome</keyword>
<evidence type="ECO:0008006" key="4">
    <source>
        <dbReference type="Google" id="ProtNLM"/>
    </source>
</evidence>
<organism evidence="2 3">
    <name type="scientific">Paraphotobacterium marinum</name>
    <dbReference type="NCBI Taxonomy" id="1755811"/>
    <lineage>
        <taxon>Bacteria</taxon>
        <taxon>Pseudomonadati</taxon>
        <taxon>Pseudomonadota</taxon>
        <taxon>Gammaproteobacteria</taxon>
        <taxon>Vibrionales</taxon>
        <taxon>Vibrionaceae</taxon>
        <taxon>Paraphotobacterium</taxon>
    </lineage>
</organism>
<evidence type="ECO:0000313" key="2">
    <source>
        <dbReference type="EMBL" id="ASK79863.1"/>
    </source>
</evidence>
<keyword evidence="1" id="KW-0812">Transmembrane</keyword>
<feature type="transmembrane region" description="Helical" evidence="1">
    <location>
        <begin position="38"/>
        <end position="57"/>
    </location>
</feature>
<dbReference type="InterPro" id="IPR021836">
    <property type="entry name" value="DUF3429"/>
</dbReference>
<dbReference type="Pfam" id="PF11911">
    <property type="entry name" value="DUF3429"/>
    <property type="match status" value="1"/>
</dbReference>
<dbReference type="OrthoDB" id="8591832at2"/>
<proteinExistence type="predicted"/>
<dbReference type="Proteomes" id="UP000242175">
    <property type="component" value="Chromosome small"/>
</dbReference>
<keyword evidence="1" id="KW-0472">Membrane</keyword>
<dbReference type="AlphaFoldDB" id="A0A220VIT8"/>
<accession>A0A220VIT8</accession>
<evidence type="ECO:0000256" key="1">
    <source>
        <dbReference type="SAM" id="Phobius"/>
    </source>
</evidence>
<dbReference type="KEGG" id="pmai:CF386_12570"/>
<evidence type="ECO:0000313" key="3">
    <source>
        <dbReference type="Proteomes" id="UP000242175"/>
    </source>
</evidence>
<protein>
    <recommendedName>
        <fullName evidence="4">DUF3429 domain-containing protein</fullName>
    </recommendedName>
</protein>
<sequence>MKIYQYLTYGGIIPFAFLSALNLLGCNRVYLLSVDDALKSYSLVISVFMSAIYWGIQLKNPQKNKKYFYLYSNFWTLLVWFAFLCAVVKVFYIIVVLSFLSYLYTDYKLYQSQEISKTYLQMRVITTSIVVPLLLLITFLGN</sequence>
<dbReference type="EMBL" id="CP022356">
    <property type="protein sequence ID" value="ASK79863.1"/>
    <property type="molecule type" value="Genomic_DNA"/>
</dbReference>